<dbReference type="Proteomes" id="UP001216253">
    <property type="component" value="Unassembled WGS sequence"/>
</dbReference>
<name>A0ABT5WVI4_9SPHN</name>
<protein>
    <recommendedName>
        <fullName evidence="3">RiboL-PSP-HEPN domain-containing protein</fullName>
    </recommendedName>
</protein>
<dbReference type="RefSeq" id="WP_275230014.1">
    <property type="nucleotide sequence ID" value="NZ_JARESE010000068.1"/>
</dbReference>
<organism evidence="1 2">
    <name type="scientific">Novosphingobium album</name>
    <name type="common">ex Liu et al. 2023</name>
    <dbReference type="NCBI Taxonomy" id="3031130"/>
    <lineage>
        <taxon>Bacteria</taxon>
        <taxon>Pseudomonadati</taxon>
        <taxon>Pseudomonadota</taxon>
        <taxon>Alphaproteobacteria</taxon>
        <taxon>Sphingomonadales</taxon>
        <taxon>Sphingomonadaceae</taxon>
        <taxon>Novosphingobium</taxon>
    </lineage>
</organism>
<dbReference type="EMBL" id="JARESE010000068">
    <property type="protein sequence ID" value="MDE8653893.1"/>
    <property type="molecule type" value="Genomic_DNA"/>
</dbReference>
<gene>
    <name evidence="1" type="ORF">PYV00_19565</name>
</gene>
<sequence>MLVTGLAKAGAHEKLAGYFDISVELQRRIGTFILLFSMIEQQLEFMLLQRNPPGPDRVFATDKMPVSDRLKAVWALAANEPEIAPDLILAADLGDLLAEVRHTVAHGAPIASEKLEKNRSWFGEPRKRPFAAVTLSEPALDAAATASEILFRLVSAIGARLAGEREMAGLLTPPESDMQALQSASATIRVAVSRSADGFS</sequence>
<accession>A0ABT5WVI4</accession>
<evidence type="ECO:0000313" key="2">
    <source>
        <dbReference type="Proteomes" id="UP001216253"/>
    </source>
</evidence>
<proteinExistence type="predicted"/>
<reference evidence="1 2" key="1">
    <citation type="submission" date="2023-03" db="EMBL/GenBank/DDBJ databases">
        <title>NovoSphingobium album sp. nov. isolated from polycyclic aromatic hydrocarbons- and heavy-metal polluted soil.</title>
        <authorList>
            <person name="Liu Z."/>
            <person name="Wang K."/>
        </authorList>
    </citation>
    <scope>NUCLEOTIDE SEQUENCE [LARGE SCALE GENOMIC DNA]</scope>
    <source>
        <strain evidence="1 2">H3SJ31-1</strain>
    </source>
</reference>
<evidence type="ECO:0008006" key="3">
    <source>
        <dbReference type="Google" id="ProtNLM"/>
    </source>
</evidence>
<evidence type="ECO:0000313" key="1">
    <source>
        <dbReference type="EMBL" id="MDE8653893.1"/>
    </source>
</evidence>
<comment type="caution">
    <text evidence="1">The sequence shown here is derived from an EMBL/GenBank/DDBJ whole genome shotgun (WGS) entry which is preliminary data.</text>
</comment>
<keyword evidence="2" id="KW-1185">Reference proteome</keyword>